<accession>A0A0E9SNT8</accession>
<organism evidence="1">
    <name type="scientific">Anguilla anguilla</name>
    <name type="common">European freshwater eel</name>
    <name type="synonym">Muraena anguilla</name>
    <dbReference type="NCBI Taxonomy" id="7936"/>
    <lineage>
        <taxon>Eukaryota</taxon>
        <taxon>Metazoa</taxon>
        <taxon>Chordata</taxon>
        <taxon>Craniata</taxon>
        <taxon>Vertebrata</taxon>
        <taxon>Euteleostomi</taxon>
        <taxon>Actinopterygii</taxon>
        <taxon>Neopterygii</taxon>
        <taxon>Teleostei</taxon>
        <taxon>Anguilliformes</taxon>
        <taxon>Anguillidae</taxon>
        <taxon>Anguilla</taxon>
    </lineage>
</organism>
<protein>
    <submittedName>
        <fullName evidence="1">Uncharacterized protein</fullName>
    </submittedName>
</protein>
<dbReference type="EMBL" id="GBXM01066389">
    <property type="protein sequence ID" value="JAH42188.1"/>
    <property type="molecule type" value="Transcribed_RNA"/>
</dbReference>
<name>A0A0E9SNT8_ANGAN</name>
<sequence length="51" mass="5970">MTLCRDNKMIAVETPLTINQGRLHFCYKIHLSDHIYSTLSSHANHTIRRTM</sequence>
<evidence type="ECO:0000313" key="1">
    <source>
        <dbReference type="EMBL" id="JAH42188.1"/>
    </source>
</evidence>
<proteinExistence type="predicted"/>
<reference evidence="1" key="1">
    <citation type="submission" date="2014-11" db="EMBL/GenBank/DDBJ databases">
        <authorList>
            <person name="Amaro Gonzalez C."/>
        </authorList>
    </citation>
    <scope>NUCLEOTIDE SEQUENCE</scope>
</reference>
<reference evidence="1" key="2">
    <citation type="journal article" date="2015" name="Fish Shellfish Immunol.">
        <title>Early steps in the European eel (Anguilla anguilla)-Vibrio vulnificus interaction in the gills: Role of the RtxA13 toxin.</title>
        <authorList>
            <person name="Callol A."/>
            <person name="Pajuelo D."/>
            <person name="Ebbesson L."/>
            <person name="Teles M."/>
            <person name="MacKenzie S."/>
            <person name="Amaro C."/>
        </authorList>
    </citation>
    <scope>NUCLEOTIDE SEQUENCE</scope>
</reference>
<dbReference type="AlphaFoldDB" id="A0A0E9SNT8"/>